<protein>
    <submittedName>
        <fullName evidence="3">Uncharacterized protein</fullName>
    </submittedName>
</protein>
<feature type="compositionally biased region" description="Polar residues" evidence="2">
    <location>
        <begin position="108"/>
        <end position="123"/>
    </location>
</feature>
<evidence type="ECO:0000256" key="1">
    <source>
        <dbReference type="SAM" id="Coils"/>
    </source>
</evidence>
<gene>
    <name evidence="3" type="ORF">H0H81_009511</name>
</gene>
<comment type="caution">
    <text evidence="3">The sequence shown here is derived from an EMBL/GenBank/DDBJ whole genome shotgun (WGS) entry which is preliminary data.</text>
</comment>
<keyword evidence="1" id="KW-0175">Coiled coil</keyword>
<feature type="compositionally biased region" description="Polar residues" evidence="2">
    <location>
        <begin position="293"/>
        <end position="306"/>
    </location>
</feature>
<feature type="region of interest" description="Disordered" evidence="2">
    <location>
        <begin position="1"/>
        <end position="34"/>
    </location>
</feature>
<proteinExistence type="predicted"/>
<feature type="compositionally biased region" description="Low complexity" evidence="2">
    <location>
        <begin position="85"/>
        <end position="97"/>
    </location>
</feature>
<dbReference type="AlphaFoldDB" id="A0A9P7GQC8"/>
<dbReference type="EMBL" id="JABCKI010000280">
    <property type="protein sequence ID" value="KAG5651202.1"/>
    <property type="molecule type" value="Genomic_DNA"/>
</dbReference>
<sequence>MSTGTAAPPTKRQKTDNRWAVGVDVGKPLSGSQYLPEISLDLDGSYGVLRNASKASALPSITPKPPSTASLSTKAPVNRPSVSGARPAPAGAHAAPPLMTFRPASASGVHQSYSRPPSGSQNRPVGFHRSNSRTAIHAALNNHTVVAPVISPRLLSPSTNVSSQDNPSYQLERQLQELHQKLEQLQVSEENKKIQSALKEAVGARMAKEGEVTVLRKNAEKTQVSREHALQLSKMKAAREEAEAKQARMQKEMREEVERLKTNLIFKQHENESSRKPTHTRAKKMFKEPPSGLTPTPSQPSWSTQVIAPGSRDHIEATPTPRRSLANIRDHDLRTSPQNQKITMLPGFQNAFSNHTPLRSRPLLESGNPERFSPFESLQRQYTDFVSPTRQRNSQRNVDTEVRMDGPAQETFFEANHIMDHDGDIDMPIENVNEIDGEDDFETEEDAFSIQPPDWKAEVVDDQTLDSHILVSLCGIILDLREIDKDSAHEFLATEIVTLLESLSLTADLDLVDKYVNTPQP</sequence>
<dbReference type="OrthoDB" id="3366922at2759"/>
<reference evidence="3" key="1">
    <citation type="submission" date="2021-02" db="EMBL/GenBank/DDBJ databases">
        <authorList>
            <person name="Nieuwenhuis M."/>
            <person name="Van De Peppel L.J.J."/>
        </authorList>
    </citation>
    <scope>NUCLEOTIDE SEQUENCE</scope>
    <source>
        <strain evidence="3">D49</strain>
    </source>
</reference>
<feature type="region of interest" description="Disordered" evidence="2">
    <location>
        <begin position="269"/>
        <end position="306"/>
    </location>
</feature>
<feature type="region of interest" description="Disordered" evidence="2">
    <location>
        <begin position="54"/>
        <end position="128"/>
    </location>
</feature>
<evidence type="ECO:0000313" key="4">
    <source>
        <dbReference type="Proteomes" id="UP000717328"/>
    </source>
</evidence>
<reference evidence="3" key="2">
    <citation type="submission" date="2021-10" db="EMBL/GenBank/DDBJ databases">
        <title>Phylogenomics reveals ancestral predisposition of the termite-cultivated fungus Termitomyces towards a domesticated lifestyle.</title>
        <authorList>
            <person name="Auxier B."/>
            <person name="Grum-Grzhimaylo A."/>
            <person name="Cardenas M.E."/>
            <person name="Lodge J.D."/>
            <person name="Laessoe T."/>
            <person name="Pedersen O."/>
            <person name="Smith M.E."/>
            <person name="Kuyper T.W."/>
            <person name="Franco-Molano E.A."/>
            <person name="Baroni T.J."/>
            <person name="Aanen D.K."/>
        </authorList>
    </citation>
    <scope>NUCLEOTIDE SEQUENCE</scope>
    <source>
        <strain evidence="3">D49</strain>
    </source>
</reference>
<evidence type="ECO:0000256" key="2">
    <source>
        <dbReference type="SAM" id="MobiDB-lite"/>
    </source>
</evidence>
<accession>A0A9P7GQC8</accession>
<dbReference type="Proteomes" id="UP000717328">
    <property type="component" value="Unassembled WGS sequence"/>
</dbReference>
<name>A0A9P7GQC8_9AGAR</name>
<keyword evidence="4" id="KW-1185">Reference proteome</keyword>
<feature type="coiled-coil region" evidence="1">
    <location>
        <begin position="168"/>
        <end position="195"/>
    </location>
</feature>
<organism evidence="3 4">
    <name type="scientific">Sphagnurus paluster</name>
    <dbReference type="NCBI Taxonomy" id="117069"/>
    <lineage>
        <taxon>Eukaryota</taxon>
        <taxon>Fungi</taxon>
        <taxon>Dikarya</taxon>
        <taxon>Basidiomycota</taxon>
        <taxon>Agaricomycotina</taxon>
        <taxon>Agaricomycetes</taxon>
        <taxon>Agaricomycetidae</taxon>
        <taxon>Agaricales</taxon>
        <taxon>Tricholomatineae</taxon>
        <taxon>Lyophyllaceae</taxon>
        <taxon>Sphagnurus</taxon>
    </lineage>
</organism>
<evidence type="ECO:0000313" key="3">
    <source>
        <dbReference type="EMBL" id="KAG5651202.1"/>
    </source>
</evidence>